<feature type="region of interest" description="Disordered" evidence="1">
    <location>
        <begin position="296"/>
        <end position="317"/>
    </location>
</feature>
<dbReference type="InterPro" id="IPR036465">
    <property type="entry name" value="vWFA_dom_sf"/>
</dbReference>
<dbReference type="InterPro" id="IPR036047">
    <property type="entry name" value="F-box-like_dom_sf"/>
</dbReference>
<dbReference type="SMART" id="SM00327">
    <property type="entry name" value="VWA"/>
    <property type="match status" value="1"/>
</dbReference>
<dbReference type="InterPro" id="IPR002035">
    <property type="entry name" value="VWF_A"/>
</dbReference>
<dbReference type="PANTHER" id="PTHR24020">
    <property type="entry name" value="COLLAGEN ALPHA"/>
    <property type="match status" value="1"/>
</dbReference>
<dbReference type="SUPFAM" id="SSF53300">
    <property type="entry name" value="vWA-like"/>
    <property type="match status" value="1"/>
</dbReference>
<evidence type="ECO:0000256" key="1">
    <source>
        <dbReference type="SAM" id="MobiDB-lite"/>
    </source>
</evidence>
<evidence type="ECO:0000313" key="4">
    <source>
        <dbReference type="EMBL" id="GIL98223.1"/>
    </source>
</evidence>
<dbReference type="PROSITE" id="PS50234">
    <property type="entry name" value="VWFA"/>
    <property type="match status" value="1"/>
</dbReference>
<dbReference type="OrthoDB" id="10256829at2759"/>
<dbReference type="Proteomes" id="UP000747110">
    <property type="component" value="Unassembled WGS sequence"/>
</dbReference>
<comment type="caution">
    <text evidence="3">The sequence shown here is derived from an EMBL/GenBank/DDBJ whole genome shotgun (WGS) entry which is preliminary data.</text>
</comment>
<name>A0A8J4FGZ5_9CHLO</name>
<evidence type="ECO:0000313" key="5">
    <source>
        <dbReference type="Proteomes" id="UP000747110"/>
    </source>
</evidence>
<dbReference type="EMBL" id="BNCP01000002">
    <property type="protein sequence ID" value="GIL70491.1"/>
    <property type="molecule type" value="Genomic_DNA"/>
</dbReference>
<evidence type="ECO:0000313" key="3">
    <source>
        <dbReference type="EMBL" id="GIL70491.1"/>
    </source>
</evidence>
<keyword evidence="5" id="KW-1185">Reference proteome</keyword>
<gene>
    <name evidence="3" type="ORF">Vretifemale_1233</name>
    <name evidence="4" type="ORF">Vretimale_3637</name>
</gene>
<evidence type="ECO:0000259" key="2">
    <source>
        <dbReference type="PROSITE" id="PS50234"/>
    </source>
</evidence>
<proteinExistence type="predicted"/>
<dbReference type="AlphaFoldDB" id="A0A8J4FGZ5"/>
<dbReference type="PANTHER" id="PTHR24020:SF20">
    <property type="entry name" value="PH DOMAIN-CONTAINING PROTEIN"/>
    <property type="match status" value="1"/>
</dbReference>
<reference evidence="3" key="1">
    <citation type="journal article" date="2021" name="Proc. Natl. Acad. Sci. U.S.A.">
        <title>Three genomes in the algal genus Volvox reveal the fate of a haploid sex-determining region after a transition to homothallism.</title>
        <authorList>
            <person name="Yamamoto K."/>
            <person name="Hamaji T."/>
            <person name="Kawai-Toyooka H."/>
            <person name="Matsuzaki R."/>
            <person name="Takahashi F."/>
            <person name="Nishimura Y."/>
            <person name="Kawachi M."/>
            <person name="Noguchi H."/>
            <person name="Minakuchi Y."/>
            <person name="Umen J.G."/>
            <person name="Toyoda A."/>
            <person name="Nozaki H."/>
        </authorList>
    </citation>
    <scope>NUCLEOTIDE SEQUENCE</scope>
    <source>
        <strain evidence="4">NIES-3785</strain>
        <strain evidence="3">NIES-3786</strain>
    </source>
</reference>
<dbReference type="InterPro" id="IPR050525">
    <property type="entry name" value="ECM_Assembly_Org"/>
</dbReference>
<dbReference type="CDD" id="cd00198">
    <property type="entry name" value="vWFA"/>
    <property type="match status" value="1"/>
</dbReference>
<dbReference type="Proteomes" id="UP000722791">
    <property type="component" value="Unassembled WGS sequence"/>
</dbReference>
<dbReference type="Gene3D" id="3.40.50.410">
    <property type="entry name" value="von Willebrand factor, type A domain"/>
    <property type="match status" value="1"/>
</dbReference>
<feature type="domain" description="VWFA" evidence="2">
    <location>
        <begin position="116"/>
        <end position="269"/>
    </location>
</feature>
<sequence length="370" mass="38338">MLSHVATVPDDVLSTAVLERMDCVRDLCALASTSKRFRQLSACDSLWKALWSVKWGEPVALTIRAAALAGGYKQLFGSKILTDKASAPWTKPCPEELKASIEKLTKRVNGETQQVCVVFLVDGSGSVNAEEFEAMLGFVLEASTQLQANVMDCQVSVVQFSNDVRVEAPLAPVNLEALLKVTQGMVRMNGGTNVAVAVQKAGQLLKRDAAADAMRHVILLTDGRVDSYQAHEARQMADQLADEQRHVSLFAYGVGRGVDRAELLHIIGGVPTCPLPPTSSPSAPAPASAPAATAAPAAGAVSGGGGAAHSTASSTSVGGGNPVLSGAVTSPAAPAASAGSDGRVAGALSAWGEAPEDRYLALCVRDEAPW</sequence>
<protein>
    <recommendedName>
        <fullName evidence="2">VWFA domain-containing protein</fullName>
    </recommendedName>
</protein>
<dbReference type="Pfam" id="PF00092">
    <property type="entry name" value="VWA"/>
    <property type="match status" value="1"/>
</dbReference>
<dbReference type="EMBL" id="BNCQ01000005">
    <property type="protein sequence ID" value="GIL98223.1"/>
    <property type="molecule type" value="Genomic_DNA"/>
</dbReference>
<organism evidence="3 5">
    <name type="scientific">Volvox reticuliferus</name>
    <dbReference type="NCBI Taxonomy" id="1737510"/>
    <lineage>
        <taxon>Eukaryota</taxon>
        <taxon>Viridiplantae</taxon>
        <taxon>Chlorophyta</taxon>
        <taxon>core chlorophytes</taxon>
        <taxon>Chlorophyceae</taxon>
        <taxon>CS clade</taxon>
        <taxon>Chlamydomonadales</taxon>
        <taxon>Volvocaceae</taxon>
        <taxon>Volvox</taxon>
    </lineage>
</organism>
<dbReference type="SUPFAM" id="SSF81383">
    <property type="entry name" value="F-box domain"/>
    <property type="match status" value="1"/>
</dbReference>
<dbReference type="PRINTS" id="PR00453">
    <property type="entry name" value="VWFADOMAIN"/>
</dbReference>
<dbReference type="Gene3D" id="1.20.1280.50">
    <property type="match status" value="1"/>
</dbReference>
<accession>A0A8J4FGZ5</accession>